<dbReference type="EMBL" id="JAGGLP010000008">
    <property type="protein sequence ID" value="MBP2051518.1"/>
    <property type="molecule type" value="Genomic_DNA"/>
</dbReference>
<evidence type="ECO:0000256" key="1">
    <source>
        <dbReference type="SAM" id="MobiDB-lite"/>
    </source>
</evidence>
<feature type="region of interest" description="Disordered" evidence="1">
    <location>
        <begin position="292"/>
        <end position="318"/>
    </location>
</feature>
<sequence>MSTVPPPEGSDGESEEQSSISDAQWAAFLRDAAEGDGAAAPKEPSARARMVNRRLRAARGAEPKARRPKGRGFREWAGAAVPWVAVAAVVLVVGYQQNLFSWGGPPASGPAEAVALPGGGVSDGDQCGTKGYHHFPLPASASSPEPQSTGPRPGPQLELGSFGYEQLSGRTPGRLGIGLLFAQGPKGSLQVSRTLGGEGVAVEIEGPDGLVGGAHGLPVTWHTPRKAGREDKTHIDLTGGADAEVALPARALCPGYDGNAVMKKLVPPIDSKNTITGQPAYTLTVSVRDPGVGELRKSIGSPAGGNLLSANNLVPDGP</sequence>
<gene>
    <name evidence="2" type="ORF">J2Z21_004489</name>
</gene>
<accession>A0ABS4LVR0</accession>
<keyword evidence="3" id="KW-1185">Reference proteome</keyword>
<organism evidence="2 3">
    <name type="scientific">Streptomyces griseochromogenes</name>
    <dbReference type="NCBI Taxonomy" id="68214"/>
    <lineage>
        <taxon>Bacteria</taxon>
        <taxon>Bacillati</taxon>
        <taxon>Actinomycetota</taxon>
        <taxon>Actinomycetes</taxon>
        <taxon>Kitasatosporales</taxon>
        <taxon>Streptomycetaceae</taxon>
        <taxon>Streptomyces</taxon>
    </lineage>
</organism>
<feature type="region of interest" description="Disordered" evidence="1">
    <location>
        <begin position="1"/>
        <end position="22"/>
    </location>
</feature>
<name>A0ABS4LVR0_9ACTN</name>
<comment type="caution">
    <text evidence="2">The sequence shown here is derived from an EMBL/GenBank/DDBJ whole genome shotgun (WGS) entry which is preliminary data.</text>
</comment>
<dbReference type="Proteomes" id="UP001519309">
    <property type="component" value="Unassembled WGS sequence"/>
</dbReference>
<feature type="compositionally biased region" description="Polar residues" evidence="1">
    <location>
        <begin position="140"/>
        <end position="150"/>
    </location>
</feature>
<evidence type="ECO:0000313" key="2">
    <source>
        <dbReference type="EMBL" id="MBP2051518.1"/>
    </source>
</evidence>
<evidence type="ECO:0000313" key="3">
    <source>
        <dbReference type="Proteomes" id="UP001519309"/>
    </source>
</evidence>
<dbReference type="RefSeq" id="WP_237281508.1">
    <property type="nucleotide sequence ID" value="NZ_CP016279.1"/>
</dbReference>
<proteinExistence type="predicted"/>
<protein>
    <submittedName>
        <fullName evidence="2">Uncharacterized protein</fullName>
    </submittedName>
</protein>
<feature type="region of interest" description="Disordered" evidence="1">
    <location>
        <begin position="131"/>
        <end position="159"/>
    </location>
</feature>
<reference evidence="2 3" key="1">
    <citation type="submission" date="2021-03" db="EMBL/GenBank/DDBJ databases">
        <title>Genomic Encyclopedia of Type Strains, Phase IV (KMG-IV): sequencing the most valuable type-strain genomes for metagenomic binning, comparative biology and taxonomic classification.</title>
        <authorList>
            <person name="Goeker M."/>
        </authorList>
    </citation>
    <scope>NUCLEOTIDE SEQUENCE [LARGE SCALE GENOMIC DNA]</scope>
    <source>
        <strain evidence="2 3">DSM 40499</strain>
    </source>
</reference>